<keyword evidence="3" id="KW-1185">Reference proteome</keyword>
<dbReference type="RefSeq" id="WP_104231866.1">
    <property type="nucleotide sequence ID" value="NZ_PSNW01000013.1"/>
</dbReference>
<sequence length="336" mass="35673">MSEPQYNVMLTGELVPGAERGRVVALFGAKFGLQPAQAEGLFSGRPVVIKRGVDAATAQRIVEQVRQMGAVAAAQAVEPPPPPVPAPAAAVPPPRPNGATPPPPPVPRSAAVPQPGLPFRIEGEPDFAFLTVKVPAGETLKVEASAMATMDTHITMKTKLGGGLSRFVTGESIFINEFTAQNAPGEIGIAAGAPGDMRHIYLDGQIIYLQNSGYVASTSGVAVESKWQGLTKGFFSGESLFLIRCSGKGDLWFSSYGGVIEVDVDGDYVVDTGNIVAFTDGLEYRITKVGGYKSLFFSGEGLVCRFSGRGRVWIQTRKVGAFIAWTFPFRRVVKRG</sequence>
<gene>
    <name evidence="2" type="ORF">C3942_18555</name>
</gene>
<proteinExistence type="predicted"/>
<accession>A0A2S5TBV0</accession>
<organism evidence="2 3">
    <name type="scientific">Solimonas fluminis</name>
    <dbReference type="NCBI Taxonomy" id="2086571"/>
    <lineage>
        <taxon>Bacteria</taxon>
        <taxon>Pseudomonadati</taxon>
        <taxon>Pseudomonadota</taxon>
        <taxon>Gammaproteobacteria</taxon>
        <taxon>Nevskiales</taxon>
        <taxon>Nevskiaceae</taxon>
        <taxon>Solimonas</taxon>
    </lineage>
</organism>
<dbReference type="PANTHER" id="PTHR43657">
    <property type="entry name" value="TRYPTOPHAN RNA-BINDING ATTENUATOR PROTEIN-LIKE PROTEIN"/>
    <property type="match status" value="1"/>
</dbReference>
<dbReference type="PANTHER" id="PTHR43657:SF1">
    <property type="entry name" value="ALTERED INHERITANCE OF MITOCHONDRIA PROTEIN 24, MITOCHONDRIAL"/>
    <property type="match status" value="1"/>
</dbReference>
<evidence type="ECO:0000313" key="3">
    <source>
        <dbReference type="Proteomes" id="UP000238220"/>
    </source>
</evidence>
<dbReference type="Proteomes" id="UP000238220">
    <property type="component" value="Unassembled WGS sequence"/>
</dbReference>
<dbReference type="SUPFAM" id="SSF51219">
    <property type="entry name" value="TRAP-like"/>
    <property type="match status" value="1"/>
</dbReference>
<dbReference type="Gene3D" id="3.60.160.10">
    <property type="entry name" value="Mitochondrial biogenesis AIM24"/>
    <property type="match status" value="1"/>
</dbReference>
<feature type="region of interest" description="Disordered" evidence="1">
    <location>
        <begin position="73"/>
        <end position="114"/>
    </location>
</feature>
<reference evidence="2 3" key="1">
    <citation type="submission" date="2018-02" db="EMBL/GenBank/DDBJ databases">
        <title>Genome sequencing of Solimonas sp. HR-BB.</title>
        <authorList>
            <person name="Lee Y."/>
            <person name="Jeon C.O."/>
        </authorList>
    </citation>
    <scope>NUCLEOTIDE SEQUENCE [LARGE SCALE GENOMIC DNA]</scope>
    <source>
        <strain evidence="2 3">HR-BB</strain>
    </source>
</reference>
<name>A0A2S5TBV0_9GAMM</name>
<dbReference type="InterPro" id="IPR036983">
    <property type="entry name" value="AIM24_sf"/>
</dbReference>
<dbReference type="OrthoDB" id="9779518at2"/>
<dbReference type="InterPro" id="IPR002838">
    <property type="entry name" value="AIM24"/>
</dbReference>
<comment type="caution">
    <text evidence="2">The sequence shown here is derived from an EMBL/GenBank/DDBJ whole genome shotgun (WGS) entry which is preliminary data.</text>
</comment>
<dbReference type="Pfam" id="PF01987">
    <property type="entry name" value="AIM24"/>
    <property type="match status" value="1"/>
</dbReference>
<dbReference type="EMBL" id="PSNW01000013">
    <property type="protein sequence ID" value="PPE72317.1"/>
    <property type="molecule type" value="Genomic_DNA"/>
</dbReference>
<feature type="compositionally biased region" description="Pro residues" evidence="1">
    <location>
        <begin position="78"/>
        <end position="107"/>
    </location>
</feature>
<evidence type="ECO:0000313" key="2">
    <source>
        <dbReference type="EMBL" id="PPE72317.1"/>
    </source>
</evidence>
<evidence type="ECO:0000256" key="1">
    <source>
        <dbReference type="SAM" id="MobiDB-lite"/>
    </source>
</evidence>
<protein>
    <submittedName>
        <fullName evidence="2">TIGR00266 family protein</fullName>
    </submittedName>
</protein>
<dbReference type="AlphaFoldDB" id="A0A2S5TBV0"/>
<dbReference type="NCBIfam" id="TIGR00266">
    <property type="entry name" value="TIGR00266 family protein"/>
    <property type="match status" value="1"/>
</dbReference>
<dbReference type="InterPro" id="IPR016031">
    <property type="entry name" value="Trp_RNA-bd_attenuator-like_dom"/>
</dbReference>